<dbReference type="EMBL" id="VZRJ01004386">
    <property type="protein sequence ID" value="NWV06202.1"/>
    <property type="molecule type" value="Genomic_DNA"/>
</dbReference>
<evidence type="ECO:0000259" key="22">
    <source>
        <dbReference type="PROSITE" id="PS50259"/>
    </source>
</evidence>
<dbReference type="GO" id="GO:0051924">
    <property type="term" value="P:regulation of calcium ion transport"/>
    <property type="evidence" value="ECO:0007669"/>
    <property type="project" value="TreeGrafter"/>
</dbReference>
<keyword evidence="16" id="KW-0807">Transducer</keyword>
<evidence type="ECO:0000256" key="12">
    <source>
        <dbReference type="ARBA" id="ARBA00023136"/>
    </source>
</evidence>
<dbReference type="Pfam" id="PF07562">
    <property type="entry name" value="NCD3G"/>
    <property type="match status" value="1"/>
</dbReference>
<keyword evidence="9" id="KW-0832">Ubl conjugation</keyword>
<dbReference type="PANTHER" id="PTHR24061">
    <property type="entry name" value="CALCIUM-SENSING RECEPTOR-RELATED"/>
    <property type="match status" value="1"/>
</dbReference>
<gene>
    <name evidence="23" type="primary">Casr</name>
    <name evidence="23" type="ORF">PTIVIO_R00254</name>
</gene>
<dbReference type="InterPro" id="IPR028082">
    <property type="entry name" value="Peripla_BP_I"/>
</dbReference>
<comment type="subcellular location">
    <subcellularLocation>
        <location evidence="1">Cell membrane</location>
        <topology evidence="1">Multi-pass membrane protein</topology>
    </subcellularLocation>
</comment>
<dbReference type="PROSITE" id="PS00981">
    <property type="entry name" value="G_PROTEIN_RECEP_F3_3"/>
    <property type="match status" value="1"/>
</dbReference>
<evidence type="ECO:0000256" key="18">
    <source>
        <dbReference type="ARBA" id="ARBA00093527"/>
    </source>
</evidence>
<feature type="compositionally biased region" description="Low complexity" evidence="19">
    <location>
        <begin position="899"/>
        <end position="916"/>
    </location>
</feature>
<dbReference type="PRINTS" id="PR00248">
    <property type="entry name" value="GPCRMGR"/>
</dbReference>
<feature type="region of interest" description="Disordered" evidence="19">
    <location>
        <begin position="891"/>
        <end position="925"/>
    </location>
</feature>
<evidence type="ECO:0000256" key="16">
    <source>
        <dbReference type="ARBA" id="ARBA00023224"/>
    </source>
</evidence>
<keyword evidence="3" id="KW-1003">Cell membrane</keyword>
<dbReference type="FunFam" id="3.40.50.2300:FF:000016">
    <property type="entry name" value="Taste 1 receptor member 2"/>
    <property type="match status" value="1"/>
</dbReference>
<evidence type="ECO:0000256" key="8">
    <source>
        <dbReference type="ARBA" id="ARBA00022837"/>
    </source>
</evidence>
<evidence type="ECO:0000256" key="15">
    <source>
        <dbReference type="ARBA" id="ARBA00023180"/>
    </source>
</evidence>
<feature type="transmembrane region" description="Helical" evidence="20">
    <location>
        <begin position="831"/>
        <end position="853"/>
    </location>
</feature>
<keyword evidence="8" id="KW-0106">Calcium</keyword>
<evidence type="ECO:0000256" key="7">
    <source>
        <dbReference type="ARBA" id="ARBA00022729"/>
    </source>
</evidence>
<evidence type="ECO:0000256" key="6">
    <source>
        <dbReference type="ARBA" id="ARBA00022723"/>
    </source>
</evidence>
<evidence type="ECO:0000256" key="1">
    <source>
        <dbReference type="ARBA" id="ARBA00004651"/>
    </source>
</evidence>
<dbReference type="Gene3D" id="2.10.50.30">
    <property type="entry name" value="GPCR, family 3, nine cysteines domain"/>
    <property type="match status" value="1"/>
</dbReference>
<dbReference type="Pfam" id="PF00003">
    <property type="entry name" value="7tm_3"/>
    <property type="match status" value="1"/>
</dbReference>
<evidence type="ECO:0000313" key="24">
    <source>
        <dbReference type="Proteomes" id="UP000584880"/>
    </source>
</evidence>
<dbReference type="InterPro" id="IPR011500">
    <property type="entry name" value="GPCR_3_9-Cys_dom"/>
</dbReference>
<dbReference type="AlphaFoldDB" id="A0A7K6BXB7"/>
<dbReference type="GO" id="GO:0005886">
    <property type="term" value="C:plasma membrane"/>
    <property type="evidence" value="ECO:0007669"/>
    <property type="project" value="UniProtKB-SubCell"/>
</dbReference>
<dbReference type="GO" id="GO:0005513">
    <property type="term" value="P:detection of calcium ion"/>
    <property type="evidence" value="ECO:0007669"/>
    <property type="project" value="TreeGrafter"/>
</dbReference>
<evidence type="ECO:0000256" key="20">
    <source>
        <dbReference type="SAM" id="Phobius"/>
    </source>
</evidence>
<keyword evidence="15" id="KW-0325">Glycoprotein</keyword>
<evidence type="ECO:0000256" key="4">
    <source>
        <dbReference type="ARBA" id="ARBA00022553"/>
    </source>
</evidence>
<proteinExistence type="inferred from homology"/>
<evidence type="ECO:0000256" key="11">
    <source>
        <dbReference type="ARBA" id="ARBA00023040"/>
    </source>
</evidence>
<feature type="chain" id="PRO_5029900157" description="Extracellular calcium-sensing receptor" evidence="21">
    <location>
        <begin position="20"/>
        <end position="994"/>
    </location>
</feature>
<dbReference type="PROSITE" id="PS00980">
    <property type="entry name" value="G_PROTEIN_RECEP_F3_2"/>
    <property type="match status" value="1"/>
</dbReference>
<feature type="transmembrane region" description="Helical" evidence="20">
    <location>
        <begin position="681"/>
        <end position="703"/>
    </location>
</feature>
<comment type="caution">
    <text evidence="23">The sequence shown here is derived from an EMBL/GenBank/DDBJ whole genome shotgun (WGS) entry which is preliminary data.</text>
</comment>
<evidence type="ECO:0000256" key="14">
    <source>
        <dbReference type="ARBA" id="ARBA00023170"/>
    </source>
</evidence>
<feature type="transmembrane region" description="Helical" evidence="20">
    <location>
        <begin position="769"/>
        <end position="791"/>
    </location>
</feature>
<feature type="transmembrane region" description="Helical" evidence="20">
    <location>
        <begin position="611"/>
        <end position="633"/>
    </location>
</feature>
<evidence type="ECO:0000256" key="9">
    <source>
        <dbReference type="ARBA" id="ARBA00022843"/>
    </source>
</evidence>
<dbReference type="CDD" id="cd15282">
    <property type="entry name" value="7tmC_CaSR"/>
    <property type="match status" value="1"/>
</dbReference>
<feature type="transmembrane region" description="Helical" evidence="20">
    <location>
        <begin position="724"/>
        <end position="743"/>
    </location>
</feature>
<dbReference type="InterPro" id="IPR001828">
    <property type="entry name" value="ANF_lig-bd_rcpt"/>
</dbReference>
<comment type="subunit">
    <text evidence="18">Homodimer; disulfide-linked. Interacts with VCP. Interacts with ARRB1.</text>
</comment>
<evidence type="ECO:0000256" key="17">
    <source>
        <dbReference type="ARBA" id="ARBA00039746"/>
    </source>
</evidence>
<evidence type="ECO:0000256" key="5">
    <source>
        <dbReference type="ARBA" id="ARBA00022692"/>
    </source>
</evidence>
<keyword evidence="6" id="KW-0479">Metal-binding</keyword>
<keyword evidence="7 21" id="KW-0732">Signal</keyword>
<keyword evidence="4" id="KW-0597">Phosphoprotein</keyword>
<feature type="region of interest" description="Disordered" evidence="19">
    <location>
        <begin position="956"/>
        <end position="994"/>
    </location>
</feature>
<name>A0A7K6BXB7_PTIVI</name>
<dbReference type="InterPro" id="IPR000068">
    <property type="entry name" value="GPCR_3_Ca_sens_rcpt-rel"/>
</dbReference>
<keyword evidence="11" id="KW-0297">G-protein coupled receptor</keyword>
<evidence type="ECO:0000256" key="19">
    <source>
        <dbReference type="SAM" id="MobiDB-lite"/>
    </source>
</evidence>
<dbReference type="PROSITE" id="PS00979">
    <property type="entry name" value="G_PROTEIN_RECEP_F3_1"/>
    <property type="match status" value="1"/>
</dbReference>
<dbReference type="FunFam" id="2.10.50.30:FF:000002">
    <property type="entry name" value="Vomeronasal 2 receptor, h1"/>
    <property type="match status" value="1"/>
</dbReference>
<dbReference type="InterPro" id="IPR017979">
    <property type="entry name" value="GPCR_3_CS"/>
</dbReference>
<feature type="domain" description="G-protein coupled receptors family 3 profile" evidence="22">
    <location>
        <begin position="611"/>
        <end position="875"/>
    </location>
</feature>
<protein>
    <recommendedName>
        <fullName evidence="17">Extracellular calcium-sensing receptor</fullName>
    </recommendedName>
</protein>
<dbReference type="Gene3D" id="3.40.50.2300">
    <property type="match status" value="2"/>
</dbReference>
<keyword evidence="14" id="KW-0675">Receptor</keyword>
<keyword evidence="24" id="KW-1185">Reference proteome</keyword>
<keyword evidence="13" id="KW-1015">Disulfide bond</keyword>
<dbReference type="InterPro" id="IPR017978">
    <property type="entry name" value="GPCR_3_C"/>
</dbReference>
<dbReference type="InterPro" id="IPR038550">
    <property type="entry name" value="GPCR_3_9-Cys_sf"/>
</dbReference>
<evidence type="ECO:0000313" key="23">
    <source>
        <dbReference type="EMBL" id="NWV06202.1"/>
    </source>
</evidence>
<dbReference type="PROSITE" id="PS50259">
    <property type="entry name" value="G_PROTEIN_RECEP_F3_4"/>
    <property type="match status" value="1"/>
</dbReference>
<dbReference type="Proteomes" id="UP000584880">
    <property type="component" value="Unassembled WGS sequence"/>
</dbReference>
<dbReference type="InterPro" id="IPR000337">
    <property type="entry name" value="GPCR_3"/>
</dbReference>
<feature type="transmembrane region" description="Helical" evidence="20">
    <location>
        <begin position="803"/>
        <end position="825"/>
    </location>
</feature>
<keyword evidence="12 20" id="KW-0472">Membrane</keyword>
<feature type="transmembrane region" description="Helical" evidence="20">
    <location>
        <begin position="649"/>
        <end position="669"/>
    </location>
</feature>
<keyword evidence="10 20" id="KW-1133">Transmembrane helix</keyword>
<dbReference type="GO" id="GO:0005509">
    <property type="term" value="F:calcium ion binding"/>
    <property type="evidence" value="ECO:0007669"/>
    <property type="project" value="TreeGrafter"/>
</dbReference>
<dbReference type="GO" id="GO:0006874">
    <property type="term" value="P:intracellular calcium ion homeostasis"/>
    <property type="evidence" value="ECO:0007669"/>
    <property type="project" value="TreeGrafter"/>
</dbReference>
<feature type="non-terminal residue" evidence="23">
    <location>
        <position position="994"/>
    </location>
</feature>
<accession>A0A7K6BXB7</accession>
<dbReference type="Pfam" id="PF01094">
    <property type="entry name" value="ANF_receptor"/>
    <property type="match status" value="1"/>
</dbReference>
<dbReference type="PRINTS" id="PR00592">
    <property type="entry name" value="CASENSINGR"/>
</dbReference>
<reference evidence="23 24" key="1">
    <citation type="submission" date="2019-09" db="EMBL/GenBank/DDBJ databases">
        <title>Bird 10,000 Genomes (B10K) Project - Family phase.</title>
        <authorList>
            <person name="Zhang G."/>
        </authorList>
    </citation>
    <scope>NUCLEOTIDE SEQUENCE [LARGE SCALE GENOMIC DNA]</scope>
    <source>
        <strain evidence="23">B10K-DU-012-10</strain>
        <tissue evidence="23">Blood</tissue>
    </source>
</reference>
<keyword evidence="5 20" id="KW-0812">Transmembrane</keyword>
<comment type="similarity">
    <text evidence="2">Belongs to the G-protein coupled receptor 3 family.</text>
</comment>
<feature type="signal peptide" evidence="21">
    <location>
        <begin position="1"/>
        <end position="19"/>
    </location>
</feature>
<dbReference type="FunFam" id="3.40.50.2300:FF:000388">
    <property type="entry name" value="Vomeronasal 2, receptor 23"/>
    <property type="match status" value="1"/>
</dbReference>
<dbReference type="GO" id="GO:0004930">
    <property type="term" value="F:G protein-coupled receptor activity"/>
    <property type="evidence" value="ECO:0007669"/>
    <property type="project" value="UniProtKB-KW"/>
</dbReference>
<evidence type="ECO:0000256" key="13">
    <source>
        <dbReference type="ARBA" id="ARBA00023157"/>
    </source>
</evidence>
<dbReference type="PANTHER" id="PTHR24061:SF358">
    <property type="entry name" value="EXTRACELLULAR CALCIUM-SENSING RECEPTOR"/>
    <property type="match status" value="1"/>
</dbReference>
<evidence type="ECO:0000256" key="3">
    <source>
        <dbReference type="ARBA" id="ARBA00022475"/>
    </source>
</evidence>
<feature type="non-terminal residue" evidence="23">
    <location>
        <position position="1"/>
    </location>
</feature>
<evidence type="ECO:0000256" key="21">
    <source>
        <dbReference type="SAM" id="SignalP"/>
    </source>
</evidence>
<sequence>MTSYSCCLILLLFTWNTAAYGPNQRAQRKGDIILGGLFPIHFGVAAKDQDLKSRPESVECIRYNFRGFRWLQAMIFAIEEINSSPTLLPNMTLGYRIFDTCNTVSKALEATLSFVAQNKIDSLNLDEFCNCSEHIPSTIAVVGATGSGISTAVANLLGLFYIPQVSYASSSRLLSNKNQFKSFLRTIPNDEHQATAMADIIEYFRWNWVGTIAADDDYGRPGIEKFREEAEERDICIDFSELISQYSDEEEIQQVVEVIQNSTARVIVVFSSGPDLEPLIKEIVRRNITGKIWLASEAWASSSLIAMPEFFRVIGSTIGFALKAGQIPGFREFLQKVHPKKSTNNGFAKEFWEETFNCYLPDGSKTSPASTSFHKGHEEGLGAGNGTSAFRPPCTGDENITSVETPYLDYTHLRISYNVYLAVYSIAHALQDIYTCTPGKGLFTNGSCADIKKVEAWQVLKHLRHLNFTNNMGEQVDFDEFGDLVGNYSIINWHLSPEDGSVVFEEVGHYNVYAKKGERLFINENKILWGGFSKEVPFSNCSRDCLPGTRKGIIEGEPTCCFECVDCPDGEYSDETDASACDKCPEDYWSNENHTSCIPKQIEFLAWTEPFGIALTLFAVLGIFLTSFVLGVFTKFRNTPIVKATNRELSYLLLFSLLCCFSSSLFFIGEPQNWTCRLRQPAFGISFVLCISCILVKTNRVLLVFEAKIPTSLHRKWWGLNLQFLLVFLCTFVQIVICVIWLYTAPPSSYRNHELEDEIIFITCHEGSLMALGFLIGYTCLLAAICFFFAFKSRKLPENFNEAKFITFSMLIFFIVWISFIPAYASTYGKFVSAVEVIAILAASFGLLACIFFNKVYIILFKPSRNTIEEVRCSTAAHAFKVAARATLRRSNVSRKRSNSLGGSTGSTPSSSISSKSNHEDPFPLPACAERQRQQQRGCKQKVSFGSGTVTLSLSFEEPQKNAMANRNAKRRNSLEAQNSDDSLMRHRALLPLQ</sequence>
<evidence type="ECO:0000256" key="2">
    <source>
        <dbReference type="ARBA" id="ARBA00007242"/>
    </source>
</evidence>
<dbReference type="CDD" id="cd06364">
    <property type="entry name" value="PBP1_CaSR"/>
    <property type="match status" value="1"/>
</dbReference>
<evidence type="ECO:0000256" key="10">
    <source>
        <dbReference type="ARBA" id="ARBA00022989"/>
    </source>
</evidence>
<dbReference type="SUPFAM" id="SSF53822">
    <property type="entry name" value="Periplasmic binding protein-like I"/>
    <property type="match status" value="1"/>
</dbReference>
<organism evidence="23 24">
    <name type="scientific">Ptilonorhynchus violaceus</name>
    <name type="common">Satin bowerbird</name>
    <name type="synonym">Pyrrhocorax violaceus</name>
    <dbReference type="NCBI Taxonomy" id="28724"/>
    <lineage>
        <taxon>Eukaryota</taxon>
        <taxon>Metazoa</taxon>
        <taxon>Chordata</taxon>
        <taxon>Craniata</taxon>
        <taxon>Vertebrata</taxon>
        <taxon>Euteleostomi</taxon>
        <taxon>Archelosauria</taxon>
        <taxon>Archosauria</taxon>
        <taxon>Dinosauria</taxon>
        <taxon>Saurischia</taxon>
        <taxon>Theropoda</taxon>
        <taxon>Coelurosauria</taxon>
        <taxon>Aves</taxon>
        <taxon>Neognathae</taxon>
        <taxon>Neoaves</taxon>
        <taxon>Telluraves</taxon>
        <taxon>Australaves</taxon>
        <taxon>Passeriformes</taxon>
        <taxon>Ptilonorhynchidae</taxon>
        <taxon>Ptilonorhynchus</taxon>
    </lineage>
</organism>